<keyword evidence="3" id="KW-1185">Reference proteome</keyword>
<evidence type="ECO:0000313" key="3">
    <source>
        <dbReference type="Proteomes" id="UP000029981"/>
    </source>
</evidence>
<dbReference type="PANTHER" id="PTHR44575">
    <property type="entry name" value="OS01G0589200 PROTEIN"/>
    <property type="match status" value="1"/>
</dbReference>
<reference evidence="2 3" key="4">
    <citation type="journal article" date="2011" name="BMC Genomics">
        <title>RNA-Seq improves annotation of protein-coding genes in the cucumber genome.</title>
        <authorList>
            <person name="Li Z."/>
            <person name="Zhang Z."/>
            <person name="Yan P."/>
            <person name="Huang S."/>
            <person name="Fei Z."/>
            <person name="Lin K."/>
        </authorList>
    </citation>
    <scope>NUCLEOTIDE SEQUENCE [LARGE SCALE GENOMIC DNA]</scope>
    <source>
        <strain evidence="3">cv. 9930</strain>
    </source>
</reference>
<keyword evidence="1" id="KW-0472">Membrane</keyword>
<dbReference type="Gramene" id="KGN58204">
    <property type="protein sequence ID" value="KGN58204"/>
    <property type="gene ID" value="Csa_3G590600"/>
</dbReference>
<dbReference type="AlphaFoldDB" id="A0A0A0LB71"/>
<dbReference type="EMBL" id="CM002924">
    <property type="protein sequence ID" value="KGN58204.1"/>
    <property type="molecule type" value="Genomic_DNA"/>
</dbReference>
<reference evidence="2 3" key="2">
    <citation type="journal article" date="2009" name="PLoS ONE">
        <title>An integrated genetic and cytogenetic map of the cucumber genome.</title>
        <authorList>
            <person name="Ren Y."/>
            <person name="Zhang Z."/>
            <person name="Liu J."/>
            <person name="Staub J.E."/>
            <person name="Han Y."/>
            <person name="Cheng Z."/>
            <person name="Li X."/>
            <person name="Lu J."/>
            <person name="Miao H."/>
            <person name="Kang H."/>
            <person name="Xie B."/>
            <person name="Gu X."/>
            <person name="Wang X."/>
            <person name="Du Y."/>
            <person name="Jin W."/>
            <person name="Huang S."/>
        </authorList>
    </citation>
    <scope>NUCLEOTIDE SEQUENCE [LARGE SCALE GENOMIC DNA]</scope>
    <source>
        <strain evidence="3">cv. 9930</strain>
    </source>
</reference>
<organism evidence="2 3">
    <name type="scientific">Cucumis sativus</name>
    <name type="common">Cucumber</name>
    <dbReference type="NCBI Taxonomy" id="3659"/>
    <lineage>
        <taxon>Eukaryota</taxon>
        <taxon>Viridiplantae</taxon>
        <taxon>Streptophyta</taxon>
        <taxon>Embryophyta</taxon>
        <taxon>Tracheophyta</taxon>
        <taxon>Spermatophyta</taxon>
        <taxon>Magnoliopsida</taxon>
        <taxon>eudicotyledons</taxon>
        <taxon>Gunneridae</taxon>
        <taxon>Pentapetalae</taxon>
        <taxon>rosids</taxon>
        <taxon>fabids</taxon>
        <taxon>Cucurbitales</taxon>
        <taxon>Cucurbitaceae</taxon>
        <taxon>Benincaseae</taxon>
        <taxon>Cucumis</taxon>
    </lineage>
</organism>
<dbReference type="Proteomes" id="UP000029981">
    <property type="component" value="Chromosome 3"/>
</dbReference>
<evidence type="ECO:0000313" key="2">
    <source>
        <dbReference type="EMBL" id="KGN58204.1"/>
    </source>
</evidence>
<accession>A0A0A0LB71</accession>
<proteinExistence type="predicted"/>
<feature type="transmembrane region" description="Helical" evidence="1">
    <location>
        <begin position="63"/>
        <end position="83"/>
    </location>
</feature>
<keyword evidence="1" id="KW-1133">Transmembrane helix</keyword>
<dbReference type="PANTHER" id="PTHR44575:SF7">
    <property type="entry name" value="METHYLTRANSFERASE TYPE 11 DOMAIN-CONTAINING PROTEIN"/>
    <property type="match status" value="1"/>
</dbReference>
<sequence>MVLQICCSHRWPLSRLRLRHDNRQVALGVNLLILHLPASMSKDEMVKSIGEENTVDLIISAKIVHWFNLSNFYVVVTLAMEFLSMRGMFSVSESTK</sequence>
<reference evidence="2 3" key="3">
    <citation type="journal article" date="2010" name="BMC Genomics">
        <title>Transcriptome sequencing and comparative analysis of cucumber flowers with different sex types.</title>
        <authorList>
            <person name="Guo S."/>
            <person name="Zheng Y."/>
            <person name="Joung J.G."/>
            <person name="Liu S."/>
            <person name="Zhang Z."/>
            <person name="Crasta O.R."/>
            <person name="Sobral B.W."/>
            <person name="Xu Y."/>
            <person name="Huang S."/>
            <person name="Fei Z."/>
        </authorList>
    </citation>
    <scope>NUCLEOTIDE SEQUENCE [LARGE SCALE GENOMIC DNA]</scope>
    <source>
        <strain evidence="3">cv. 9930</strain>
    </source>
</reference>
<protein>
    <submittedName>
        <fullName evidence="2">Uncharacterized protein</fullName>
    </submittedName>
</protein>
<keyword evidence="1" id="KW-0812">Transmembrane</keyword>
<evidence type="ECO:0000256" key="1">
    <source>
        <dbReference type="SAM" id="Phobius"/>
    </source>
</evidence>
<reference evidence="2 3" key="1">
    <citation type="journal article" date="2009" name="Nat. Genet.">
        <title>The genome of the cucumber, Cucumis sativus L.</title>
        <authorList>
            <person name="Huang S."/>
            <person name="Li R."/>
            <person name="Zhang Z."/>
            <person name="Li L."/>
            <person name="Gu X."/>
            <person name="Fan W."/>
            <person name="Lucas W.J."/>
            <person name="Wang X."/>
            <person name="Xie B."/>
            <person name="Ni P."/>
            <person name="Ren Y."/>
            <person name="Zhu H."/>
            <person name="Li J."/>
            <person name="Lin K."/>
            <person name="Jin W."/>
            <person name="Fei Z."/>
            <person name="Li G."/>
            <person name="Staub J."/>
            <person name="Kilian A."/>
            <person name="van der Vossen E.A."/>
            <person name="Wu Y."/>
            <person name="Guo J."/>
            <person name="He J."/>
            <person name="Jia Z."/>
            <person name="Ren Y."/>
            <person name="Tian G."/>
            <person name="Lu Y."/>
            <person name="Ruan J."/>
            <person name="Qian W."/>
            <person name="Wang M."/>
            <person name="Huang Q."/>
            <person name="Li B."/>
            <person name="Xuan Z."/>
            <person name="Cao J."/>
            <person name="Asan"/>
            <person name="Wu Z."/>
            <person name="Zhang J."/>
            <person name="Cai Q."/>
            <person name="Bai Y."/>
            <person name="Zhao B."/>
            <person name="Han Y."/>
            <person name="Li Y."/>
            <person name="Li X."/>
            <person name="Wang S."/>
            <person name="Shi Q."/>
            <person name="Liu S."/>
            <person name="Cho W.K."/>
            <person name="Kim J.Y."/>
            <person name="Xu Y."/>
            <person name="Heller-Uszynska K."/>
            <person name="Miao H."/>
            <person name="Cheng Z."/>
            <person name="Zhang S."/>
            <person name="Wu J."/>
            <person name="Yang Y."/>
            <person name="Kang H."/>
            <person name="Li M."/>
            <person name="Liang H."/>
            <person name="Ren X."/>
            <person name="Shi Z."/>
            <person name="Wen M."/>
            <person name="Jian M."/>
            <person name="Yang H."/>
            <person name="Zhang G."/>
            <person name="Yang Z."/>
            <person name="Chen R."/>
            <person name="Liu S."/>
            <person name="Li J."/>
            <person name="Ma L."/>
            <person name="Liu H."/>
            <person name="Zhou Y."/>
            <person name="Zhao J."/>
            <person name="Fang X."/>
            <person name="Li G."/>
            <person name="Fang L."/>
            <person name="Li Y."/>
            <person name="Liu D."/>
            <person name="Zheng H."/>
            <person name="Zhang Y."/>
            <person name="Qin N."/>
            <person name="Li Z."/>
            <person name="Yang G."/>
            <person name="Yang S."/>
            <person name="Bolund L."/>
            <person name="Kristiansen K."/>
            <person name="Zheng H."/>
            <person name="Li S."/>
            <person name="Zhang X."/>
            <person name="Yang H."/>
            <person name="Wang J."/>
            <person name="Sun R."/>
            <person name="Zhang B."/>
            <person name="Jiang S."/>
            <person name="Wang J."/>
            <person name="Du Y."/>
            <person name="Li S."/>
        </authorList>
    </citation>
    <scope>NUCLEOTIDE SEQUENCE [LARGE SCALE GENOMIC DNA]</scope>
    <source>
        <strain evidence="3">cv. 9930</strain>
    </source>
</reference>
<dbReference type="STRING" id="3659.A0A0A0LB71"/>
<gene>
    <name evidence="2" type="ORF">Csa_3G590600</name>
</gene>
<name>A0A0A0LB71_CUCSA</name>